<name>A0ACB9HYE6_9ASTR</name>
<sequence length="122" mass="13586">MESTLLRPPSPPHPFSDHRLLPTPSSTTDNHRLSSPATVSSPPPSSLSNTHNPIIDRRSKNDGSRDDYLTANHKIDRRSENDGRDNRCARTTVLRLEKTSRSDKTEVIKGGAHSIPKIQQQT</sequence>
<accession>A0ACB9HYE6</accession>
<organism evidence="1 2">
    <name type="scientific">Smallanthus sonchifolius</name>
    <dbReference type="NCBI Taxonomy" id="185202"/>
    <lineage>
        <taxon>Eukaryota</taxon>
        <taxon>Viridiplantae</taxon>
        <taxon>Streptophyta</taxon>
        <taxon>Embryophyta</taxon>
        <taxon>Tracheophyta</taxon>
        <taxon>Spermatophyta</taxon>
        <taxon>Magnoliopsida</taxon>
        <taxon>eudicotyledons</taxon>
        <taxon>Gunneridae</taxon>
        <taxon>Pentapetalae</taxon>
        <taxon>asterids</taxon>
        <taxon>campanulids</taxon>
        <taxon>Asterales</taxon>
        <taxon>Asteraceae</taxon>
        <taxon>Asteroideae</taxon>
        <taxon>Heliantheae alliance</taxon>
        <taxon>Millerieae</taxon>
        <taxon>Smallanthus</taxon>
    </lineage>
</organism>
<comment type="caution">
    <text evidence="1">The sequence shown here is derived from an EMBL/GenBank/DDBJ whole genome shotgun (WGS) entry which is preliminary data.</text>
</comment>
<reference evidence="1 2" key="2">
    <citation type="journal article" date="2022" name="Mol. Ecol. Resour.">
        <title>The genomes of chicory, endive, great burdock and yacon provide insights into Asteraceae paleo-polyploidization history and plant inulin production.</title>
        <authorList>
            <person name="Fan W."/>
            <person name="Wang S."/>
            <person name="Wang H."/>
            <person name="Wang A."/>
            <person name="Jiang F."/>
            <person name="Liu H."/>
            <person name="Zhao H."/>
            <person name="Xu D."/>
            <person name="Zhang Y."/>
        </authorList>
    </citation>
    <scope>NUCLEOTIDE SEQUENCE [LARGE SCALE GENOMIC DNA]</scope>
    <source>
        <strain evidence="2">cv. Yunnan</strain>
        <tissue evidence="1">Leaves</tissue>
    </source>
</reference>
<reference evidence="2" key="1">
    <citation type="journal article" date="2022" name="Mol. Ecol. Resour.">
        <title>The genomes of chicory, endive, great burdock and yacon provide insights into Asteraceae palaeo-polyploidization history and plant inulin production.</title>
        <authorList>
            <person name="Fan W."/>
            <person name="Wang S."/>
            <person name="Wang H."/>
            <person name="Wang A."/>
            <person name="Jiang F."/>
            <person name="Liu H."/>
            <person name="Zhao H."/>
            <person name="Xu D."/>
            <person name="Zhang Y."/>
        </authorList>
    </citation>
    <scope>NUCLEOTIDE SEQUENCE [LARGE SCALE GENOMIC DNA]</scope>
    <source>
        <strain evidence="2">cv. Yunnan</strain>
    </source>
</reference>
<evidence type="ECO:0000313" key="1">
    <source>
        <dbReference type="EMBL" id="KAI3800260.1"/>
    </source>
</evidence>
<dbReference type="Proteomes" id="UP001056120">
    <property type="component" value="Linkage Group LG10"/>
</dbReference>
<dbReference type="EMBL" id="CM042027">
    <property type="protein sequence ID" value="KAI3800260.1"/>
    <property type="molecule type" value="Genomic_DNA"/>
</dbReference>
<gene>
    <name evidence="1" type="ORF">L1987_28347</name>
</gene>
<protein>
    <submittedName>
        <fullName evidence="1">Uncharacterized protein</fullName>
    </submittedName>
</protein>
<proteinExistence type="predicted"/>
<keyword evidence="2" id="KW-1185">Reference proteome</keyword>
<evidence type="ECO:0000313" key="2">
    <source>
        <dbReference type="Proteomes" id="UP001056120"/>
    </source>
</evidence>